<dbReference type="GO" id="GO:0005506">
    <property type="term" value="F:iron ion binding"/>
    <property type="evidence" value="ECO:0007669"/>
    <property type="project" value="InterPro"/>
</dbReference>
<dbReference type="AlphaFoldDB" id="A0AAN7JPK8"/>
<dbReference type="EMBL" id="JAXIOK010000017">
    <property type="protein sequence ID" value="KAK4751455.1"/>
    <property type="molecule type" value="Genomic_DNA"/>
</dbReference>
<dbReference type="InterPro" id="IPR002401">
    <property type="entry name" value="Cyt_P450_E_grp-I"/>
</dbReference>
<comment type="similarity">
    <text evidence="2 10">Belongs to the cytochrome P450 family.</text>
</comment>
<keyword evidence="13" id="KW-1185">Reference proteome</keyword>
<evidence type="ECO:0000256" key="11">
    <source>
        <dbReference type="SAM" id="Coils"/>
    </source>
</evidence>
<protein>
    <recommendedName>
        <fullName evidence="14">Cytochrome P450</fullName>
    </recommendedName>
</protein>
<dbReference type="FunFam" id="1.10.630.10:FF:000023">
    <property type="entry name" value="Cytochrome P450 family protein"/>
    <property type="match status" value="1"/>
</dbReference>
<dbReference type="GO" id="GO:0020037">
    <property type="term" value="F:heme binding"/>
    <property type="evidence" value="ECO:0007669"/>
    <property type="project" value="InterPro"/>
</dbReference>
<dbReference type="InterPro" id="IPR036396">
    <property type="entry name" value="Cyt_P450_sf"/>
</dbReference>
<comment type="subcellular location">
    <subcellularLocation>
        <location evidence="1">Membrane</location>
    </subcellularLocation>
</comment>
<dbReference type="PROSITE" id="PS00086">
    <property type="entry name" value="CYTOCHROME_P450"/>
    <property type="match status" value="1"/>
</dbReference>
<evidence type="ECO:0000256" key="2">
    <source>
        <dbReference type="ARBA" id="ARBA00010617"/>
    </source>
</evidence>
<proteinExistence type="inferred from homology"/>
<sequence>MFPFLYFFLFIASYTVLRYLVHKLRNLPPSPFLTLPVLGHLYLIKKPLHRTLTAICARYGPVILLQFGSRRVLVVSSPSAAEDCLHKNDIIFANRPRLLAGKHLGYNYTSLVWSSYSDHWRNLRRIASLEILSTHRLNCLAGIRADEITAFVRRLTRKDDSACTVEMRTVLFELMLNVLMRMIAGKRYYGENVAEVEEAKRFREMVRETFRIGGATNIGEFLPFLPKIGFNGVEKELQELQRKRDSFMQNLLQQHKEAKIEEEDPNSEGGKNKTLIQVLLSLQETEPDYYKDVMIKSIMLVLLTAGTDTSAVTLEWAMSVLLNHPEVMKKAQAEIDGAVGPSRLVNELDLARLPYLHCIINETLRMYPAGPLLVPHESEEECYVGGHRVPSGTMLLINLYSIQRDPKYWTEPEKFWPERFEGMEGVRDGYKMMPFGSGRRGCPGENLALRMVGATLGSLIQCFEWDRVGEEPVDMTEGTGLSMPKAQPLLARCRTRESMKPLLSHI</sequence>
<keyword evidence="5 10" id="KW-0560">Oxidoreductase</keyword>
<gene>
    <name evidence="12" type="ORF">SAY87_004937</name>
</gene>
<keyword evidence="11" id="KW-0175">Coiled coil</keyword>
<evidence type="ECO:0000256" key="5">
    <source>
        <dbReference type="ARBA" id="ARBA00023002"/>
    </source>
</evidence>
<dbReference type="InterPro" id="IPR017972">
    <property type="entry name" value="Cyt_P450_CS"/>
</dbReference>
<evidence type="ECO:0000256" key="9">
    <source>
        <dbReference type="PIRSR" id="PIRSR602401-1"/>
    </source>
</evidence>
<dbReference type="InterPro" id="IPR001128">
    <property type="entry name" value="Cyt_P450"/>
</dbReference>
<organism evidence="12 13">
    <name type="scientific">Trapa incisa</name>
    <dbReference type="NCBI Taxonomy" id="236973"/>
    <lineage>
        <taxon>Eukaryota</taxon>
        <taxon>Viridiplantae</taxon>
        <taxon>Streptophyta</taxon>
        <taxon>Embryophyta</taxon>
        <taxon>Tracheophyta</taxon>
        <taxon>Spermatophyta</taxon>
        <taxon>Magnoliopsida</taxon>
        <taxon>eudicotyledons</taxon>
        <taxon>Gunneridae</taxon>
        <taxon>Pentapetalae</taxon>
        <taxon>rosids</taxon>
        <taxon>malvids</taxon>
        <taxon>Myrtales</taxon>
        <taxon>Lythraceae</taxon>
        <taxon>Trapa</taxon>
    </lineage>
</organism>
<evidence type="ECO:0000256" key="3">
    <source>
        <dbReference type="ARBA" id="ARBA00022617"/>
    </source>
</evidence>
<comment type="caution">
    <text evidence="12">The sequence shown here is derived from an EMBL/GenBank/DDBJ whole genome shotgun (WGS) entry which is preliminary data.</text>
</comment>
<keyword evidence="4 9" id="KW-0479">Metal-binding</keyword>
<keyword evidence="6 9" id="KW-0408">Iron</keyword>
<evidence type="ECO:0000256" key="8">
    <source>
        <dbReference type="ARBA" id="ARBA00023136"/>
    </source>
</evidence>
<dbReference type="InterPro" id="IPR050651">
    <property type="entry name" value="Plant_Cytochrome_P450_Monoox"/>
</dbReference>
<dbReference type="Proteomes" id="UP001345219">
    <property type="component" value="Chromosome 4"/>
</dbReference>
<dbReference type="Pfam" id="PF00067">
    <property type="entry name" value="p450"/>
    <property type="match status" value="1"/>
</dbReference>
<dbReference type="PANTHER" id="PTHR47947">
    <property type="entry name" value="CYTOCHROME P450 82C3-RELATED"/>
    <property type="match status" value="1"/>
</dbReference>
<comment type="cofactor">
    <cofactor evidence="9">
        <name>heme</name>
        <dbReference type="ChEBI" id="CHEBI:30413"/>
    </cofactor>
</comment>
<evidence type="ECO:0000256" key="6">
    <source>
        <dbReference type="ARBA" id="ARBA00023004"/>
    </source>
</evidence>
<name>A0AAN7JPK8_9MYRT</name>
<evidence type="ECO:0008006" key="14">
    <source>
        <dbReference type="Google" id="ProtNLM"/>
    </source>
</evidence>
<evidence type="ECO:0000313" key="12">
    <source>
        <dbReference type="EMBL" id="KAK4751455.1"/>
    </source>
</evidence>
<keyword evidence="7 10" id="KW-0503">Monooxygenase</keyword>
<dbReference type="PANTHER" id="PTHR47947:SF24">
    <property type="entry name" value="ISOFLAVONE 2'-HYDROXYLASE-LIKE"/>
    <property type="match status" value="1"/>
</dbReference>
<reference evidence="12 13" key="1">
    <citation type="journal article" date="2023" name="Hortic Res">
        <title>Pangenome of water caltrop reveals structural variations and asymmetric subgenome divergence after allopolyploidization.</title>
        <authorList>
            <person name="Zhang X."/>
            <person name="Chen Y."/>
            <person name="Wang L."/>
            <person name="Yuan Y."/>
            <person name="Fang M."/>
            <person name="Shi L."/>
            <person name="Lu R."/>
            <person name="Comes H.P."/>
            <person name="Ma Y."/>
            <person name="Chen Y."/>
            <person name="Huang G."/>
            <person name="Zhou Y."/>
            <person name="Zheng Z."/>
            <person name="Qiu Y."/>
        </authorList>
    </citation>
    <scope>NUCLEOTIDE SEQUENCE [LARGE SCALE GENOMIC DNA]</scope>
    <source>
        <tissue evidence="12">Roots</tissue>
    </source>
</reference>
<dbReference type="PRINTS" id="PR00463">
    <property type="entry name" value="EP450I"/>
</dbReference>
<dbReference type="PRINTS" id="PR00385">
    <property type="entry name" value="P450"/>
</dbReference>
<keyword evidence="8" id="KW-0472">Membrane</keyword>
<evidence type="ECO:0000256" key="1">
    <source>
        <dbReference type="ARBA" id="ARBA00004370"/>
    </source>
</evidence>
<keyword evidence="3 9" id="KW-0349">Heme</keyword>
<evidence type="ECO:0000256" key="7">
    <source>
        <dbReference type="ARBA" id="ARBA00023033"/>
    </source>
</evidence>
<accession>A0AAN7JPK8</accession>
<dbReference type="GO" id="GO:0016705">
    <property type="term" value="F:oxidoreductase activity, acting on paired donors, with incorporation or reduction of molecular oxygen"/>
    <property type="evidence" value="ECO:0007669"/>
    <property type="project" value="InterPro"/>
</dbReference>
<dbReference type="SUPFAM" id="SSF48264">
    <property type="entry name" value="Cytochrome P450"/>
    <property type="match status" value="1"/>
</dbReference>
<feature type="coiled-coil region" evidence="11">
    <location>
        <begin position="230"/>
        <end position="257"/>
    </location>
</feature>
<evidence type="ECO:0000256" key="4">
    <source>
        <dbReference type="ARBA" id="ARBA00022723"/>
    </source>
</evidence>
<dbReference type="GO" id="GO:0004497">
    <property type="term" value="F:monooxygenase activity"/>
    <property type="evidence" value="ECO:0007669"/>
    <property type="project" value="UniProtKB-KW"/>
</dbReference>
<evidence type="ECO:0000313" key="13">
    <source>
        <dbReference type="Proteomes" id="UP001345219"/>
    </source>
</evidence>
<dbReference type="CDD" id="cd20653">
    <property type="entry name" value="CYP81"/>
    <property type="match status" value="1"/>
</dbReference>
<evidence type="ECO:0000256" key="10">
    <source>
        <dbReference type="RuleBase" id="RU000461"/>
    </source>
</evidence>
<dbReference type="Gene3D" id="1.10.630.10">
    <property type="entry name" value="Cytochrome P450"/>
    <property type="match status" value="1"/>
</dbReference>
<dbReference type="GO" id="GO:0016020">
    <property type="term" value="C:membrane"/>
    <property type="evidence" value="ECO:0007669"/>
    <property type="project" value="UniProtKB-SubCell"/>
</dbReference>
<feature type="binding site" description="axial binding residue" evidence="9">
    <location>
        <position position="442"/>
    </location>
    <ligand>
        <name>heme</name>
        <dbReference type="ChEBI" id="CHEBI:30413"/>
    </ligand>
    <ligandPart>
        <name>Fe</name>
        <dbReference type="ChEBI" id="CHEBI:18248"/>
    </ligandPart>
</feature>